<dbReference type="SUPFAM" id="SSF55144">
    <property type="entry name" value="LigT-like"/>
    <property type="match status" value="1"/>
</dbReference>
<dbReference type="OrthoDB" id="514292at2759"/>
<reference evidence="1 2" key="1">
    <citation type="submission" date="2018-06" db="EMBL/GenBank/DDBJ databases">
        <title>A transcriptomic atlas of mushroom development highlights an independent origin of complex multicellularity.</title>
        <authorList>
            <consortium name="DOE Joint Genome Institute"/>
            <person name="Krizsan K."/>
            <person name="Almasi E."/>
            <person name="Merenyi Z."/>
            <person name="Sahu N."/>
            <person name="Viragh M."/>
            <person name="Koszo T."/>
            <person name="Mondo S."/>
            <person name="Kiss B."/>
            <person name="Balint B."/>
            <person name="Kues U."/>
            <person name="Barry K."/>
            <person name="Hegedus J.C."/>
            <person name="Henrissat B."/>
            <person name="Johnson J."/>
            <person name="Lipzen A."/>
            <person name="Ohm R."/>
            <person name="Nagy I."/>
            <person name="Pangilinan J."/>
            <person name="Yan J."/>
            <person name="Xiong Y."/>
            <person name="Grigoriev I.V."/>
            <person name="Hibbett D.S."/>
            <person name="Nagy L.G."/>
        </authorList>
    </citation>
    <scope>NUCLEOTIDE SEQUENCE [LARGE SCALE GENOMIC DNA]</scope>
    <source>
        <strain evidence="1 2">SZMC22713</strain>
    </source>
</reference>
<protein>
    <submittedName>
        <fullName evidence="1">LigT-like protein</fullName>
    </submittedName>
</protein>
<evidence type="ECO:0000313" key="1">
    <source>
        <dbReference type="EMBL" id="TDL25015.1"/>
    </source>
</evidence>
<dbReference type="Gene3D" id="3.90.1140.10">
    <property type="entry name" value="Cyclic phosphodiesterase"/>
    <property type="match status" value="1"/>
</dbReference>
<dbReference type="Proteomes" id="UP000294933">
    <property type="component" value="Unassembled WGS sequence"/>
</dbReference>
<keyword evidence="2" id="KW-1185">Reference proteome</keyword>
<dbReference type="InterPro" id="IPR009097">
    <property type="entry name" value="Cyclic_Pdiesterase"/>
</dbReference>
<dbReference type="Pfam" id="PF07823">
    <property type="entry name" value="CPDase"/>
    <property type="match status" value="1"/>
</dbReference>
<gene>
    <name evidence="1" type="ORF">BD410DRAFT_785768</name>
</gene>
<dbReference type="VEuPathDB" id="FungiDB:BD410DRAFT_785768"/>
<proteinExistence type="predicted"/>
<dbReference type="GO" id="GO:0004113">
    <property type="term" value="F:2',3'-cyclic-nucleotide 3'-phosphodiesterase activity"/>
    <property type="evidence" value="ECO:0007669"/>
    <property type="project" value="TreeGrafter"/>
</dbReference>
<dbReference type="PANTHER" id="PTHR28141">
    <property type="entry name" value="2',3'-CYCLIC-NUCLEOTIDE 3'-PHOSPHODIESTERASE"/>
    <property type="match status" value="1"/>
</dbReference>
<name>A0A4Y7QC57_9AGAM</name>
<dbReference type="EMBL" id="ML170165">
    <property type="protein sequence ID" value="TDL25015.1"/>
    <property type="molecule type" value="Genomic_DNA"/>
</dbReference>
<dbReference type="GO" id="GO:0009187">
    <property type="term" value="P:cyclic nucleotide metabolic process"/>
    <property type="evidence" value="ECO:0007669"/>
    <property type="project" value="TreeGrafter"/>
</dbReference>
<dbReference type="AlphaFoldDB" id="A0A4Y7QC57"/>
<sequence length="193" mass="21552">MGVALWIVPSATEAAELRKFMDQPPLETEISPYPSFPPHITLGSFPSETPLSEITSAITSLADPLRIKFKSIDVGDHFFRSVFISIENTTKLRELHGAIHDALKLERKTPNFPHLSLYYIAESKASERQLVLDNLWKKGRLVRLSEGEVALNLDHSGGQERLISEFAAKEAVIALCDGPVEEWKILDTITLCL</sequence>
<organism evidence="1 2">
    <name type="scientific">Rickenella mellea</name>
    <dbReference type="NCBI Taxonomy" id="50990"/>
    <lineage>
        <taxon>Eukaryota</taxon>
        <taxon>Fungi</taxon>
        <taxon>Dikarya</taxon>
        <taxon>Basidiomycota</taxon>
        <taxon>Agaricomycotina</taxon>
        <taxon>Agaricomycetes</taxon>
        <taxon>Hymenochaetales</taxon>
        <taxon>Rickenellaceae</taxon>
        <taxon>Rickenella</taxon>
    </lineage>
</organism>
<evidence type="ECO:0000313" key="2">
    <source>
        <dbReference type="Proteomes" id="UP000294933"/>
    </source>
</evidence>
<accession>A0A4Y7QC57</accession>
<dbReference type="PANTHER" id="PTHR28141:SF1">
    <property type="entry name" value="2',3'-CYCLIC-NUCLEOTIDE 3'-PHOSPHODIESTERASE"/>
    <property type="match status" value="1"/>
</dbReference>
<dbReference type="STRING" id="50990.A0A4Y7QC57"/>
<dbReference type="InterPro" id="IPR012386">
    <property type="entry name" value="Cyclic-nucl_3Pdiesterase"/>
</dbReference>